<name>A0A0E0F5A7_9ORYZ</name>
<dbReference type="InterPro" id="IPR032675">
    <property type="entry name" value="LRR_dom_sf"/>
</dbReference>
<proteinExistence type="predicted"/>
<keyword evidence="2" id="KW-1185">Reference proteome</keyword>
<organism evidence="1">
    <name type="scientific">Oryza meridionalis</name>
    <dbReference type="NCBI Taxonomy" id="40149"/>
    <lineage>
        <taxon>Eukaryota</taxon>
        <taxon>Viridiplantae</taxon>
        <taxon>Streptophyta</taxon>
        <taxon>Embryophyta</taxon>
        <taxon>Tracheophyta</taxon>
        <taxon>Spermatophyta</taxon>
        <taxon>Magnoliopsida</taxon>
        <taxon>Liliopsida</taxon>
        <taxon>Poales</taxon>
        <taxon>Poaceae</taxon>
        <taxon>BOP clade</taxon>
        <taxon>Oryzoideae</taxon>
        <taxon>Oryzeae</taxon>
        <taxon>Oryzinae</taxon>
        <taxon>Oryza</taxon>
    </lineage>
</organism>
<dbReference type="Gene3D" id="3.80.10.10">
    <property type="entry name" value="Ribonuclease Inhibitor"/>
    <property type="match status" value="1"/>
</dbReference>
<evidence type="ECO:0000313" key="2">
    <source>
        <dbReference type="Proteomes" id="UP000008021"/>
    </source>
</evidence>
<dbReference type="SUPFAM" id="SSF52047">
    <property type="entry name" value="RNI-like"/>
    <property type="match status" value="1"/>
</dbReference>
<dbReference type="PANTHER" id="PTHR36766:SF40">
    <property type="entry name" value="DISEASE RESISTANCE PROTEIN RGA3"/>
    <property type="match status" value="1"/>
</dbReference>
<reference evidence="1" key="1">
    <citation type="submission" date="2015-04" db="UniProtKB">
        <authorList>
            <consortium name="EnsemblPlants"/>
        </authorList>
    </citation>
    <scope>IDENTIFICATION</scope>
</reference>
<reference evidence="1" key="2">
    <citation type="submission" date="2018-05" db="EMBL/GenBank/DDBJ databases">
        <title>OmerRS3 (Oryza meridionalis Reference Sequence Version 3).</title>
        <authorList>
            <person name="Zhang J."/>
            <person name="Kudrna D."/>
            <person name="Lee S."/>
            <person name="Talag J."/>
            <person name="Welchert J."/>
            <person name="Wing R.A."/>
        </authorList>
    </citation>
    <scope>NUCLEOTIDE SEQUENCE [LARGE SCALE GENOMIC DNA]</scope>
    <source>
        <strain evidence="1">cv. OR44</strain>
    </source>
</reference>
<dbReference type="EnsemblPlants" id="OMERI11G10080.1">
    <property type="protein sequence ID" value="OMERI11G10080.1"/>
    <property type="gene ID" value="OMERI11G10080"/>
</dbReference>
<sequence length="107" mass="12371">MKNLTALEELRLGGFNSLPEWIVEFISLKKITILDSPNITYLPHRIRNLTTLKKIRIKGCPILIDRCRREDACKIAHIPRVKLVDNWSKIDTTTTVTPTSTKIMDFH</sequence>
<dbReference type="Proteomes" id="UP000008021">
    <property type="component" value="Chromosome 11"/>
</dbReference>
<accession>A0A0E0F5A7</accession>
<evidence type="ECO:0000313" key="1">
    <source>
        <dbReference type="EnsemblPlants" id="OMERI11G10080.1"/>
    </source>
</evidence>
<protein>
    <submittedName>
        <fullName evidence="1">Uncharacterized protein</fullName>
    </submittedName>
</protein>
<dbReference type="PANTHER" id="PTHR36766">
    <property type="entry name" value="PLANT BROAD-SPECTRUM MILDEW RESISTANCE PROTEIN RPW8"/>
    <property type="match status" value="1"/>
</dbReference>
<dbReference type="Gramene" id="OMERI11G10080.1">
    <property type="protein sequence ID" value="OMERI11G10080.1"/>
    <property type="gene ID" value="OMERI11G10080"/>
</dbReference>
<dbReference type="HOGENOM" id="CLU_2214139_0_0_1"/>
<dbReference type="AlphaFoldDB" id="A0A0E0F5A7"/>